<protein>
    <submittedName>
        <fullName evidence="4">TatD family deoxyribonuclease</fullName>
    </submittedName>
</protein>
<feature type="binding site" evidence="3">
    <location>
        <position position="140"/>
    </location>
    <ligand>
        <name>a divalent metal cation</name>
        <dbReference type="ChEBI" id="CHEBI:60240"/>
        <label>2</label>
    </ligand>
</feature>
<reference evidence="4" key="1">
    <citation type="journal article" date="2020" name="mSystems">
        <title>Genome- and Community-Level Interaction Insights into Carbon Utilization and Element Cycling Functions of Hydrothermarchaeota in Hydrothermal Sediment.</title>
        <authorList>
            <person name="Zhou Z."/>
            <person name="Liu Y."/>
            <person name="Xu W."/>
            <person name="Pan J."/>
            <person name="Luo Z.H."/>
            <person name="Li M."/>
        </authorList>
    </citation>
    <scope>NUCLEOTIDE SEQUENCE [LARGE SCALE GENOMIC DNA]</scope>
    <source>
        <strain evidence="4">SpSt-488</strain>
    </source>
</reference>
<accession>A0A7C4CD14</accession>
<dbReference type="InterPro" id="IPR018228">
    <property type="entry name" value="DNase_TatD-rel_CS"/>
</dbReference>
<evidence type="ECO:0000256" key="3">
    <source>
        <dbReference type="PIRSR" id="PIRSR005902-1"/>
    </source>
</evidence>
<sequence>MPRKSDTNPDDLILFDSHCHLTDSLYADDLPTVLKRAHQAGVKTLMTVSLSVPNSRENIALASTESDLYCAVGIHPHEADSFRPHDLQSLKNLCIESSVKAIGETGLDFFRGYSSKANQETAFRAQIEMARMLDLPMIIHVREAAPRARQILEEHGYFYGVLHCFSGDRRFADWAVEKGLYISFAGNLTHDVALPEVARGVPHERLMVETDSPYQVPVPERGRVKRCEPAFLRHTVSFLAQTLDRPVSEVAKMTFENGCRCFRISQDNTSPG</sequence>
<dbReference type="NCBIfam" id="TIGR00010">
    <property type="entry name" value="YchF/TatD family DNA exonuclease"/>
    <property type="match status" value="1"/>
</dbReference>
<dbReference type="Pfam" id="PF01026">
    <property type="entry name" value="TatD_DNase"/>
    <property type="match status" value="1"/>
</dbReference>
<keyword evidence="2" id="KW-0378">Hydrolase</keyword>
<dbReference type="FunFam" id="3.20.20.140:FF:000005">
    <property type="entry name" value="TatD family hydrolase"/>
    <property type="match status" value="1"/>
</dbReference>
<dbReference type="PROSITE" id="PS01091">
    <property type="entry name" value="TATD_3"/>
    <property type="match status" value="1"/>
</dbReference>
<dbReference type="GO" id="GO:0046872">
    <property type="term" value="F:metal ion binding"/>
    <property type="evidence" value="ECO:0007669"/>
    <property type="project" value="UniProtKB-KW"/>
</dbReference>
<dbReference type="CDD" id="cd01310">
    <property type="entry name" value="TatD_DNAse"/>
    <property type="match status" value="1"/>
</dbReference>
<feature type="binding site" evidence="3">
    <location>
        <position position="211"/>
    </location>
    <ligand>
        <name>a divalent metal cation</name>
        <dbReference type="ChEBI" id="CHEBI:60240"/>
        <label>1</label>
    </ligand>
</feature>
<comment type="caution">
    <text evidence="4">The sequence shown here is derived from an EMBL/GenBank/DDBJ whole genome shotgun (WGS) entry which is preliminary data.</text>
</comment>
<evidence type="ECO:0000256" key="1">
    <source>
        <dbReference type="ARBA" id="ARBA00022723"/>
    </source>
</evidence>
<evidence type="ECO:0000313" key="4">
    <source>
        <dbReference type="EMBL" id="HGK27908.1"/>
    </source>
</evidence>
<gene>
    <name evidence="4" type="ORF">ENS41_03030</name>
</gene>
<dbReference type="InterPro" id="IPR015991">
    <property type="entry name" value="TatD/YcfH-like"/>
</dbReference>
<dbReference type="EMBL" id="DSUT01000055">
    <property type="protein sequence ID" value="HGK27908.1"/>
    <property type="molecule type" value="Genomic_DNA"/>
</dbReference>
<dbReference type="SUPFAM" id="SSF51556">
    <property type="entry name" value="Metallo-dependent hydrolases"/>
    <property type="match status" value="1"/>
</dbReference>
<keyword evidence="1 3" id="KW-0479">Metal-binding</keyword>
<dbReference type="PANTHER" id="PTHR46124">
    <property type="entry name" value="D-AMINOACYL-TRNA DEACYLASE"/>
    <property type="match status" value="1"/>
</dbReference>
<dbReference type="GO" id="GO:0004536">
    <property type="term" value="F:DNA nuclease activity"/>
    <property type="evidence" value="ECO:0007669"/>
    <property type="project" value="InterPro"/>
</dbReference>
<feature type="binding site" evidence="3">
    <location>
        <position position="163"/>
    </location>
    <ligand>
        <name>a divalent metal cation</name>
        <dbReference type="ChEBI" id="CHEBI:60240"/>
        <label>2</label>
    </ligand>
</feature>
<dbReference type="PIRSF" id="PIRSF005902">
    <property type="entry name" value="DNase_TatD"/>
    <property type="match status" value="1"/>
</dbReference>
<dbReference type="InterPro" id="IPR001130">
    <property type="entry name" value="TatD-like"/>
</dbReference>
<feature type="binding site" evidence="3">
    <location>
        <position position="18"/>
    </location>
    <ligand>
        <name>a divalent metal cation</name>
        <dbReference type="ChEBI" id="CHEBI:60240"/>
        <label>1</label>
    </ligand>
</feature>
<dbReference type="InterPro" id="IPR032466">
    <property type="entry name" value="Metal_Hydrolase"/>
</dbReference>
<dbReference type="Gene3D" id="3.20.20.140">
    <property type="entry name" value="Metal-dependent hydrolases"/>
    <property type="match status" value="1"/>
</dbReference>
<evidence type="ECO:0000256" key="2">
    <source>
        <dbReference type="ARBA" id="ARBA00022801"/>
    </source>
</evidence>
<dbReference type="GO" id="GO:0016788">
    <property type="term" value="F:hydrolase activity, acting on ester bonds"/>
    <property type="evidence" value="ECO:0007669"/>
    <property type="project" value="InterPro"/>
</dbReference>
<feature type="binding site" evidence="3">
    <location>
        <position position="104"/>
    </location>
    <ligand>
        <name>a divalent metal cation</name>
        <dbReference type="ChEBI" id="CHEBI:60240"/>
        <label>1</label>
    </ligand>
</feature>
<dbReference type="PANTHER" id="PTHR46124:SF2">
    <property type="entry name" value="D-AMINOACYL-TRNA DEACYLASE"/>
    <property type="match status" value="1"/>
</dbReference>
<proteinExistence type="predicted"/>
<name>A0A7C4CD14_UNCW3</name>
<organism evidence="4">
    <name type="scientific">candidate division WOR-3 bacterium</name>
    <dbReference type="NCBI Taxonomy" id="2052148"/>
    <lineage>
        <taxon>Bacteria</taxon>
        <taxon>Bacteria division WOR-3</taxon>
    </lineage>
</organism>
<dbReference type="GO" id="GO:0005829">
    <property type="term" value="C:cytosol"/>
    <property type="evidence" value="ECO:0007669"/>
    <property type="project" value="TreeGrafter"/>
</dbReference>
<dbReference type="AlphaFoldDB" id="A0A7C4CD14"/>
<feature type="binding site" evidence="3">
    <location>
        <position position="20"/>
    </location>
    <ligand>
        <name>a divalent metal cation</name>
        <dbReference type="ChEBI" id="CHEBI:60240"/>
        <label>1</label>
    </ligand>
</feature>